<evidence type="ECO:0000256" key="3">
    <source>
        <dbReference type="PROSITE-ProRule" id="PRU00339"/>
    </source>
</evidence>
<dbReference type="EMBL" id="SLXL01000008">
    <property type="protein sequence ID" value="TCP22020.1"/>
    <property type="molecule type" value="Genomic_DNA"/>
</dbReference>
<dbReference type="PROSITE" id="PS50005">
    <property type="entry name" value="TPR"/>
    <property type="match status" value="2"/>
</dbReference>
<feature type="repeat" description="TPR" evidence="3">
    <location>
        <begin position="470"/>
        <end position="503"/>
    </location>
</feature>
<proteinExistence type="predicted"/>
<keyword evidence="6" id="KW-1185">Reference proteome</keyword>
<protein>
    <submittedName>
        <fullName evidence="5">Tetratricopeptide repeat protein</fullName>
    </submittedName>
</protein>
<organism evidence="5 6">
    <name type="scientific">Rhodovulum adriaticum</name>
    <name type="common">Rhodopseudomonas adriatica</name>
    <dbReference type="NCBI Taxonomy" id="35804"/>
    <lineage>
        <taxon>Bacteria</taxon>
        <taxon>Pseudomonadati</taxon>
        <taxon>Pseudomonadota</taxon>
        <taxon>Alphaproteobacteria</taxon>
        <taxon>Rhodobacterales</taxon>
        <taxon>Paracoccaceae</taxon>
        <taxon>Rhodovulum</taxon>
    </lineage>
</organism>
<dbReference type="Gene3D" id="1.25.40.10">
    <property type="entry name" value="Tetratricopeptide repeat domain"/>
    <property type="match status" value="2"/>
</dbReference>
<keyword evidence="2 3" id="KW-0802">TPR repeat</keyword>
<dbReference type="AlphaFoldDB" id="A0A4R2NKJ9"/>
<evidence type="ECO:0000313" key="5">
    <source>
        <dbReference type="EMBL" id="TCP22020.1"/>
    </source>
</evidence>
<dbReference type="InterPro" id="IPR011990">
    <property type="entry name" value="TPR-like_helical_dom_sf"/>
</dbReference>
<feature type="repeat" description="TPR" evidence="3">
    <location>
        <begin position="401"/>
        <end position="434"/>
    </location>
</feature>
<evidence type="ECO:0000256" key="4">
    <source>
        <dbReference type="SAM" id="SignalP"/>
    </source>
</evidence>
<dbReference type="RefSeq" id="WP_306666780.1">
    <property type="nucleotide sequence ID" value="NZ_NRRP01000011.1"/>
</dbReference>
<keyword evidence="1" id="KW-0677">Repeat</keyword>
<reference evidence="5 6" key="1">
    <citation type="submission" date="2019-03" db="EMBL/GenBank/DDBJ databases">
        <title>Genomic Encyclopedia of Type Strains, Phase IV (KMG-IV): sequencing the most valuable type-strain genomes for metagenomic binning, comparative biology and taxonomic classification.</title>
        <authorList>
            <person name="Goeker M."/>
        </authorList>
    </citation>
    <scope>NUCLEOTIDE SEQUENCE [LARGE SCALE GENOMIC DNA]</scope>
    <source>
        <strain evidence="5 6">DSM 2781</strain>
    </source>
</reference>
<accession>A0A4R2NKJ9</accession>
<gene>
    <name evidence="5" type="ORF">EV656_10866</name>
</gene>
<dbReference type="Proteomes" id="UP000295733">
    <property type="component" value="Unassembled WGS sequence"/>
</dbReference>
<sequence>MAAIISRLTAGAAMGLTLALTAIPAGAQEGLSGAYLAARHASLNSDYRAAATYYDRALALEPANPRLLDNALMAHVGLGEIDQAVPIARRLESTGAQSQIANLVLLADLMKRADFDAALADLHAGRGAGPLMNGLIAAWAQFGQGRMSEALERFDTAAQGAGLRAFGLYHKALARAAVGDFEGADGIFSGEVGGPLRATRRGALAHVQVLSQLERNADALELLDTLFSPEADPEITGLRTQLSDGETVPFDLITNATQGAAEVFFTVASALNGDAADGYTLVHTRLAEFLDPDEGDYKLLSAELLEAQEQYALAIETYASVAPESPTFLTAELGRARTLRRTGDIDGAVAVLGDLADSYPKVATVHMTLGDILRGEERYAEALPAYDRAIAQFDAPRTNQWVAYFARGICHERLDQWDRAEPDFRQALELEPGQPQVLNYLGYSFVEMETNLDEALDMIQQAVEARPRDGYIVDSLGWVYYRLGRYAEAVEPMERAAALMPVDPIINDHLGDVYWAVGRRLEAEFQWRRALSFEPEEEDATRIRRKLEVGLDKVLQEEGAPPLVPANDG</sequence>
<dbReference type="PANTHER" id="PTHR12558:SF13">
    <property type="entry name" value="CELL DIVISION CYCLE PROTEIN 27 HOMOLOG"/>
    <property type="match status" value="1"/>
</dbReference>
<feature type="signal peptide" evidence="4">
    <location>
        <begin position="1"/>
        <end position="27"/>
    </location>
</feature>
<dbReference type="SMART" id="SM00028">
    <property type="entry name" value="TPR"/>
    <property type="match status" value="7"/>
</dbReference>
<feature type="chain" id="PRO_5020296204" evidence="4">
    <location>
        <begin position="28"/>
        <end position="569"/>
    </location>
</feature>
<evidence type="ECO:0000256" key="1">
    <source>
        <dbReference type="ARBA" id="ARBA00022737"/>
    </source>
</evidence>
<comment type="caution">
    <text evidence="5">The sequence shown here is derived from an EMBL/GenBank/DDBJ whole genome shotgun (WGS) entry which is preliminary data.</text>
</comment>
<dbReference type="InterPro" id="IPR013105">
    <property type="entry name" value="TPR_2"/>
</dbReference>
<evidence type="ECO:0000256" key="2">
    <source>
        <dbReference type="ARBA" id="ARBA00022803"/>
    </source>
</evidence>
<dbReference type="Pfam" id="PF13432">
    <property type="entry name" value="TPR_16"/>
    <property type="match status" value="2"/>
</dbReference>
<dbReference type="SUPFAM" id="SSF48452">
    <property type="entry name" value="TPR-like"/>
    <property type="match status" value="3"/>
</dbReference>
<name>A0A4R2NKJ9_RHOAD</name>
<keyword evidence="4" id="KW-0732">Signal</keyword>
<dbReference type="PANTHER" id="PTHR12558">
    <property type="entry name" value="CELL DIVISION CYCLE 16,23,27"/>
    <property type="match status" value="1"/>
</dbReference>
<dbReference type="Pfam" id="PF07719">
    <property type="entry name" value="TPR_2"/>
    <property type="match status" value="1"/>
</dbReference>
<evidence type="ECO:0000313" key="6">
    <source>
        <dbReference type="Proteomes" id="UP000295733"/>
    </source>
</evidence>
<dbReference type="InterPro" id="IPR019734">
    <property type="entry name" value="TPR_rpt"/>
</dbReference>